<name>A0ABW1KIW3_9ACTN</name>
<keyword evidence="2" id="KW-1185">Reference proteome</keyword>
<dbReference type="RefSeq" id="WP_377429804.1">
    <property type="nucleotide sequence ID" value="NZ_JBHSPR010000044.1"/>
</dbReference>
<evidence type="ECO:0000313" key="2">
    <source>
        <dbReference type="Proteomes" id="UP001596203"/>
    </source>
</evidence>
<comment type="caution">
    <text evidence="1">The sequence shown here is derived from an EMBL/GenBank/DDBJ whole genome shotgun (WGS) entry which is preliminary data.</text>
</comment>
<evidence type="ECO:0000313" key="1">
    <source>
        <dbReference type="EMBL" id="MFC6021525.1"/>
    </source>
</evidence>
<dbReference type="EMBL" id="JBHSPR010000044">
    <property type="protein sequence ID" value="MFC6021525.1"/>
    <property type="molecule type" value="Genomic_DNA"/>
</dbReference>
<dbReference type="Proteomes" id="UP001596203">
    <property type="component" value="Unassembled WGS sequence"/>
</dbReference>
<sequence length="94" mass="10019">MTEEFDPTDAFGEALELNSAVVQETRRIVLSIRTLVKAHLAIAEQLDKIADALTAACHDSAEALGDALVAELGAMSFVNDDDNDEIDSEGEEVG</sequence>
<gene>
    <name evidence="1" type="ORF">ACFP2T_35820</name>
</gene>
<proteinExistence type="predicted"/>
<protein>
    <submittedName>
        <fullName evidence="1">Uncharacterized protein</fullName>
    </submittedName>
</protein>
<accession>A0ABW1KIW3</accession>
<organism evidence="1 2">
    <name type="scientific">Plantactinospora solaniradicis</name>
    <dbReference type="NCBI Taxonomy" id="1723736"/>
    <lineage>
        <taxon>Bacteria</taxon>
        <taxon>Bacillati</taxon>
        <taxon>Actinomycetota</taxon>
        <taxon>Actinomycetes</taxon>
        <taxon>Micromonosporales</taxon>
        <taxon>Micromonosporaceae</taxon>
        <taxon>Plantactinospora</taxon>
    </lineage>
</organism>
<reference evidence="2" key="1">
    <citation type="journal article" date="2019" name="Int. J. Syst. Evol. Microbiol.">
        <title>The Global Catalogue of Microorganisms (GCM) 10K type strain sequencing project: providing services to taxonomists for standard genome sequencing and annotation.</title>
        <authorList>
            <consortium name="The Broad Institute Genomics Platform"/>
            <consortium name="The Broad Institute Genome Sequencing Center for Infectious Disease"/>
            <person name="Wu L."/>
            <person name="Ma J."/>
        </authorList>
    </citation>
    <scope>NUCLEOTIDE SEQUENCE [LARGE SCALE GENOMIC DNA]</scope>
    <source>
        <strain evidence="2">ZS-35-S2</strain>
    </source>
</reference>